<reference evidence="2 3" key="1">
    <citation type="journal article" date="2015" name="Nature">
        <title>rRNA introns, odd ribosomes, and small enigmatic genomes across a large radiation of phyla.</title>
        <authorList>
            <person name="Brown C.T."/>
            <person name="Hug L.A."/>
            <person name="Thomas B.C."/>
            <person name="Sharon I."/>
            <person name="Castelle C.J."/>
            <person name="Singh A."/>
            <person name="Wilkins M.J."/>
            <person name="Williams K.H."/>
            <person name="Banfield J.F."/>
        </authorList>
    </citation>
    <scope>NUCLEOTIDE SEQUENCE [LARGE SCALE GENOMIC DNA]</scope>
</reference>
<dbReference type="InterPro" id="IPR022496">
    <property type="entry name" value="T6A_TsaB"/>
</dbReference>
<dbReference type="Pfam" id="PF00814">
    <property type="entry name" value="TsaD"/>
    <property type="match status" value="1"/>
</dbReference>
<evidence type="ECO:0000313" key="2">
    <source>
        <dbReference type="EMBL" id="KKS87381.1"/>
    </source>
</evidence>
<evidence type="ECO:0000259" key="1">
    <source>
        <dbReference type="Pfam" id="PF00814"/>
    </source>
</evidence>
<comment type="caution">
    <text evidence="2">The sequence shown here is derived from an EMBL/GenBank/DDBJ whole genome shotgun (WGS) entry which is preliminary data.</text>
</comment>
<accession>A0A0G1EWI2</accession>
<sequence>MITLYIDTSDSGKTTVALIIDGIRKEYVEVTNKETRSQNVLPLIEKALQSEKLTLKDLTDIKVHPGPGSFTGVRVGVAVANTLGWTLKIPVNGKPIELPQYAASKFDI</sequence>
<organism evidence="2 3">
    <name type="scientific">Candidatus Gottesmanbacteria bacterium GW2011_GWB1_43_11</name>
    <dbReference type="NCBI Taxonomy" id="1618446"/>
    <lineage>
        <taxon>Bacteria</taxon>
        <taxon>Candidatus Gottesmaniibacteriota</taxon>
    </lineage>
</organism>
<dbReference type="AlphaFoldDB" id="A0A0G1EWI2"/>
<dbReference type="PATRIC" id="fig|1618446.3.peg.226"/>
<dbReference type="Gene3D" id="3.30.420.40">
    <property type="match status" value="1"/>
</dbReference>
<dbReference type="GO" id="GO:0002949">
    <property type="term" value="P:tRNA threonylcarbamoyladenosine modification"/>
    <property type="evidence" value="ECO:0007669"/>
    <property type="project" value="InterPro"/>
</dbReference>
<dbReference type="NCBIfam" id="TIGR03725">
    <property type="entry name" value="T6A_YeaZ"/>
    <property type="match status" value="1"/>
</dbReference>
<dbReference type="InterPro" id="IPR043129">
    <property type="entry name" value="ATPase_NBD"/>
</dbReference>
<proteinExistence type="predicted"/>
<name>A0A0G1EWI2_9BACT</name>
<dbReference type="STRING" id="1618446.UV61_C0002G0102"/>
<protein>
    <recommendedName>
        <fullName evidence="1">Gcp-like domain-containing protein</fullName>
    </recommendedName>
</protein>
<dbReference type="InterPro" id="IPR000905">
    <property type="entry name" value="Gcp-like_dom"/>
</dbReference>
<dbReference type="Proteomes" id="UP000034050">
    <property type="component" value="Unassembled WGS sequence"/>
</dbReference>
<evidence type="ECO:0000313" key="3">
    <source>
        <dbReference type="Proteomes" id="UP000034050"/>
    </source>
</evidence>
<dbReference type="EMBL" id="LCFD01000002">
    <property type="protein sequence ID" value="KKS87381.1"/>
    <property type="molecule type" value="Genomic_DNA"/>
</dbReference>
<feature type="domain" description="Gcp-like" evidence="1">
    <location>
        <begin position="37"/>
        <end position="91"/>
    </location>
</feature>
<dbReference type="SUPFAM" id="SSF53067">
    <property type="entry name" value="Actin-like ATPase domain"/>
    <property type="match status" value="1"/>
</dbReference>
<gene>
    <name evidence="2" type="ORF">UV61_C0002G0102</name>
</gene>